<sequence>MMQKSMPISDSFIEKPLISRVSNNHLFSFEMLSLRCPSQVRNPSSDCIRLSSSSCSRNVIVCGLKGPRPRYPRVWKTRKRIGTISKSSELVNRVKDLSNVKEEVYGALDAFIAWELEFPLVTVKKALNILKDGKEWKRVIQVTKWMLSKGQGRTMGSYYMLLNALAEEDRLEEAEELWTKLFSQHLESMPRMFFDKMIGIYYDRGMHDKMFDTFADMEELGIRPTTSIVSKVGDVFQKLGMMDKYEKLNRKYPPPKWEYKYIKGKRVKVRAKQRDESCDEHEDANMFNGRGMESIDANEVINSSHEEND</sequence>
<proteinExistence type="predicted"/>
<evidence type="ECO:0000313" key="2">
    <source>
        <dbReference type="EMBL" id="MBA4643277.1"/>
    </source>
</evidence>
<dbReference type="PANTHER" id="PTHR46782:SF1">
    <property type="entry name" value="OS01G0757700 PROTEIN"/>
    <property type="match status" value="1"/>
</dbReference>
<name>A0A7C8ZI58_OPUST</name>
<organism evidence="2">
    <name type="scientific">Opuntia streptacantha</name>
    <name type="common">Prickly pear cactus</name>
    <name type="synonym">Opuntia cardona</name>
    <dbReference type="NCBI Taxonomy" id="393608"/>
    <lineage>
        <taxon>Eukaryota</taxon>
        <taxon>Viridiplantae</taxon>
        <taxon>Streptophyta</taxon>
        <taxon>Embryophyta</taxon>
        <taxon>Tracheophyta</taxon>
        <taxon>Spermatophyta</taxon>
        <taxon>Magnoliopsida</taxon>
        <taxon>eudicotyledons</taxon>
        <taxon>Gunneridae</taxon>
        <taxon>Pentapetalae</taxon>
        <taxon>Caryophyllales</taxon>
        <taxon>Cactineae</taxon>
        <taxon>Cactaceae</taxon>
        <taxon>Opuntioideae</taxon>
        <taxon>Opuntia</taxon>
    </lineage>
</organism>
<protein>
    <recommendedName>
        <fullName evidence="3">Pentacotripeptide-repeat region of PRORP domain-containing protein</fullName>
    </recommendedName>
</protein>
<dbReference type="NCBIfam" id="TIGR00756">
    <property type="entry name" value="PPR"/>
    <property type="match status" value="1"/>
</dbReference>
<dbReference type="AlphaFoldDB" id="A0A7C8ZI58"/>
<evidence type="ECO:0000256" key="1">
    <source>
        <dbReference type="ARBA" id="ARBA00022737"/>
    </source>
</evidence>
<evidence type="ECO:0008006" key="3">
    <source>
        <dbReference type="Google" id="ProtNLM"/>
    </source>
</evidence>
<reference evidence="2" key="1">
    <citation type="journal article" date="2013" name="J. Plant Res.">
        <title>Effect of fungi and light on seed germination of three Opuntia species from semiarid lands of central Mexico.</title>
        <authorList>
            <person name="Delgado-Sanchez P."/>
            <person name="Jimenez-Bremont J.F."/>
            <person name="Guerrero-Gonzalez Mde L."/>
            <person name="Flores J."/>
        </authorList>
    </citation>
    <scope>NUCLEOTIDE SEQUENCE</scope>
    <source>
        <tissue evidence="2">Cladode</tissue>
    </source>
</reference>
<dbReference type="InterPro" id="IPR011990">
    <property type="entry name" value="TPR-like_helical_dom_sf"/>
</dbReference>
<dbReference type="InterPro" id="IPR044646">
    <property type="entry name" value="EMB1417-like"/>
</dbReference>
<keyword evidence="1" id="KW-0677">Repeat</keyword>
<dbReference type="InterPro" id="IPR002885">
    <property type="entry name" value="PPR_rpt"/>
</dbReference>
<dbReference type="Gene3D" id="1.25.40.10">
    <property type="entry name" value="Tetratricopeptide repeat domain"/>
    <property type="match status" value="1"/>
</dbReference>
<dbReference type="PANTHER" id="PTHR46782">
    <property type="entry name" value="OS01G0757700 PROTEIN"/>
    <property type="match status" value="1"/>
</dbReference>
<dbReference type="EMBL" id="GISG01132671">
    <property type="protein sequence ID" value="MBA4643277.1"/>
    <property type="molecule type" value="Transcribed_RNA"/>
</dbReference>
<accession>A0A7C8ZI58</accession>
<reference evidence="2" key="2">
    <citation type="submission" date="2020-07" db="EMBL/GenBank/DDBJ databases">
        <authorList>
            <person name="Vera ALvarez R."/>
            <person name="Arias-Moreno D.M."/>
            <person name="Jimenez-Jacinto V."/>
            <person name="Jimenez-Bremont J.F."/>
            <person name="Swaminathan K."/>
            <person name="Moose S.P."/>
            <person name="Guerrero-Gonzalez M.L."/>
            <person name="Marino-Ramirez L."/>
            <person name="Landsman D."/>
            <person name="Rodriguez-Kessler M."/>
            <person name="Delgado-Sanchez P."/>
        </authorList>
    </citation>
    <scope>NUCLEOTIDE SEQUENCE</scope>
    <source>
        <tissue evidence="2">Cladode</tissue>
    </source>
</reference>